<feature type="compositionally biased region" description="Basic and acidic residues" evidence="1">
    <location>
        <begin position="496"/>
        <end position="519"/>
    </location>
</feature>
<sequence length="742" mass="84659">MVELLAPAGDFEGMEGAISAGADAVYAGGMAFGARAYARNFDREAMLEAIDYVHIHGKKLYLTVNTLVKNTEMKQELYDYLAPYQERGLDAVIVQDMGVLQFIREQFPELPIHASTQMTVTGPEGMRFLEEKGVTRAVTARELSLEEIRQMHKRSSLEIETFIHGALCYCYSGQCLFSSILGGRSGNRGRCAQPCRLPYEYASDGKHFRGGNDLHPLSPKDMCALELLPQIIEAGVYSLKIEGRMKQAGYTAGVVEIYRKYLDSWFRDPGNYRVDPEDRQALLELFSRGGSHEGYFRQHNGPSMIAFHSEKKIGNAYPEISRRKAKVRGMLCLRAGEPMRLELCCGPVHFQVEQGMVQEARNQPMTRERILQQMEKTGETPYEFETLDLQMDENIFVPVKLLNELRRNAFGRLTEELCRPYRRAPQAPVAWPDFPASEDSGKGPGTSVDVSVSCETEEQLHACLERPEIHRVYLSLELACGHMSRLLEQTAVRLQQDSDRKDAETRVRQVDDSKKDPGRDTAVREFWLSLPHVVRAGELDPYQDRIGTWMEQGLAGFLARNLETYAWLKARGYGKCCRLDASMYTWNDWSRKFWSKEGIAGDTVPVELNYRELRSRRNGNSELQIYGYLPLMVSAQCVQKNLETCRKNDGMVYLRDRYQKKFPVKCSCDFCYNVIYNSLPYGLLKEAGDVQKLKTAGLRMAFTIESGNETKKLLQAFLDTYLYQRQAPEYSFTKGHWKRGVE</sequence>
<evidence type="ECO:0000259" key="2">
    <source>
        <dbReference type="Pfam" id="PF12392"/>
    </source>
</evidence>
<dbReference type="Pfam" id="PF01136">
    <property type="entry name" value="Peptidase_U32"/>
    <property type="match status" value="1"/>
</dbReference>
<reference evidence="3" key="2">
    <citation type="submission" date="2021-04" db="EMBL/GenBank/DDBJ databases">
        <authorList>
            <person name="Gilroy R."/>
        </authorList>
    </citation>
    <scope>NUCLEOTIDE SEQUENCE</scope>
    <source>
        <strain evidence="3">ChiSjej1B19-8411</strain>
    </source>
</reference>
<dbReference type="Proteomes" id="UP000886817">
    <property type="component" value="Unassembled WGS sequence"/>
</dbReference>
<accession>A0A9D2B2M3</accession>
<dbReference type="Pfam" id="PF12392">
    <property type="entry name" value="DUF3656"/>
    <property type="match status" value="1"/>
</dbReference>
<dbReference type="InterPro" id="IPR020988">
    <property type="entry name" value="Pept_U32_collagenase"/>
</dbReference>
<organism evidence="3 4">
    <name type="scientific">Candidatus Blautia gallistercoris</name>
    <dbReference type="NCBI Taxonomy" id="2838490"/>
    <lineage>
        <taxon>Bacteria</taxon>
        <taxon>Bacillati</taxon>
        <taxon>Bacillota</taxon>
        <taxon>Clostridia</taxon>
        <taxon>Lachnospirales</taxon>
        <taxon>Lachnospiraceae</taxon>
        <taxon>Blautia</taxon>
    </lineage>
</organism>
<feature type="region of interest" description="Disordered" evidence="1">
    <location>
        <begin position="494"/>
        <end position="519"/>
    </location>
</feature>
<proteinExistence type="predicted"/>
<reference evidence="3" key="1">
    <citation type="journal article" date="2021" name="PeerJ">
        <title>Extensive microbial diversity within the chicken gut microbiome revealed by metagenomics and culture.</title>
        <authorList>
            <person name="Gilroy R."/>
            <person name="Ravi A."/>
            <person name="Getino M."/>
            <person name="Pursley I."/>
            <person name="Horton D.L."/>
            <person name="Alikhan N.F."/>
            <person name="Baker D."/>
            <person name="Gharbi K."/>
            <person name="Hall N."/>
            <person name="Watson M."/>
            <person name="Adriaenssens E.M."/>
            <person name="Foster-Nyarko E."/>
            <person name="Jarju S."/>
            <person name="Secka A."/>
            <person name="Antonio M."/>
            <person name="Oren A."/>
            <person name="Chaudhuri R.R."/>
            <person name="La Ragione R."/>
            <person name="Hildebrand F."/>
            <person name="Pallen M.J."/>
        </authorList>
    </citation>
    <scope>NUCLEOTIDE SEQUENCE</scope>
    <source>
        <strain evidence="3">ChiSjej1B19-8411</strain>
    </source>
</reference>
<feature type="region of interest" description="Disordered" evidence="1">
    <location>
        <begin position="429"/>
        <end position="449"/>
    </location>
</feature>
<dbReference type="AlphaFoldDB" id="A0A9D2B2M3"/>
<dbReference type="InterPro" id="IPR001539">
    <property type="entry name" value="Peptidase_U32"/>
</dbReference>
<comment type="caution">
    <text evidence="3">The sequence shown here is derived from an EMBL/GenBank/DDBJ whole genome shotgun (WGS) entry which is preliminary data.</text>
</comment>
<protein>
    <submittedName>
        <fullName evidence="3">U32 family peptidase</fullName>
    </submittedName>
</protein>
<dbReference type="EMBL" id="DXEX01000096">
    <property type="protein sequence ID" value="HIX58900.1"/>
    <property type="molecule type" value="Genomic_DNA"/>
</dbReference>
<gene>
    <name evidence="3" type="ORF">IAA45_04185</name>
</gene>
<dbReference type="InterPro" id="IPR051454">
    <property type="entry name" value="RNA/ubiquinone_mod_enzymes"/>
</dbReference>
<evidence type="ECO:0000313" key="4">
    <source>
        <dbReference type="Proteomes" id="UP000886817"/>
    </source>
</evidence>
<evidence type="ECO:0000313" key="3">
    <source>
        <dbReference type="EMBL" id="HIX58900.1"/>
    </source>
</evidence>
<dbReference type="PANTHER" id="PTHR30217">
    <property type="entry name" value="PEPTIDASE U32 FAMILY"/>
    <property type="match status" value="1"/>
</dbReference>
<dbReference type="PANTHER" id="PTHR30217:SF10">
    <property type="entry name" value="23S RRNA 5-HYDROXYCYTIDINE C2501 SYNTHASE"/>
    <property type="match status" value="1"/>
</dbReference>
<feature type="domain" description="Peptidase U32 collagenase" evidence="2">
    <location>
        <begin position="316"/>
        <end position="416"/>
    </location>
</feature>
<evidence type="ECO:0000256" key="1">
    <source>
        <dbReference type="SAM" id="MobiDB-lite"/>
    </source>
</evidence>
<name>A0A9D2B2M3_9FIRM</name>